<evidence type="ECO:0000256" key="1">
    <source>
        <dbReference type="SAM" id="Phobius"/>
    </source>
</evidence>
<sequence>MVPRANEGHSLIHQTDSNFKAQSTTRPYLKEITRDLLDRQIEYDKINKIYCSLTSNRPISSKQKQINSKFFTIKNAVREARLKFFDNQTCSQQIISKNENRYIQQQIHSIALIAQIFRNQKSTLGLRSNQQNQPIKKWSLYLILSITIPMICLLILMLELKEKQQ</sequence>
<dbReference type="OrthoDB" id="10463120at2759"/>
<organism evidence="2 3">
    <name type="scientific">Paramecium octaurelia</name>
    <dbReference type="NCBI Taxonomy" id="43137"/>
    <lineage>
        <taxon>Eukaryota</taxon>
        <taxon>Sar</taxon>
        <taxon>Alveolata</taxon>
        <taxon>Ciliophora</taxon>
        <taxon>Intramacronucleata</taxon>
        <taxon>Oligohymenophorea</taxon>
        <taxon>Peniculida</taxon>
        <taxon>Parameciidae</taxon>
        <taxon>Paramecium</taxon>
    </lineage>
</organism>
<evidence type="ECO:0000313" key="3">
    <source>
        <dbReference type="Proteomes" id="UP000683925"/>
    </source>
</evidence>
<accession>A0A8S1Y2N0</accession>
<keyword evidence="1" id="KW-1133">Transmembrane helix</keyword>
<dbReference type="EMBL" id="CAJJDP010000139">
    <property type="protein sequence ID" value="CAD8206582.1"/>
    <property type="molecule type" value="Genomic_DNA"/>
</dbReference>
<feature type="transmembrane region" description="Helical" evidence="1">
    <location>
        <begin position="138"/>
        <end position="158"/>
    </location>
</feature>
<reference evidence="2" key="1">
    <citation type="submission" date="2021-01" db="EMBL/GenBank/DDBJ databases">
        <authorList>
            <consortium name="Genoscope - CEA"/>
            <person name="William W."/>
        </authorList>
    </citation>
    <scope>NUCLEOTIDE SEQUENCE</scope>
</reference>
<keyword evidence="1" id="KW-0472">Membrane</keyword>
<keyword evidence="3" id="KW-1185">Reference proteome</keyword>
<protein>
    <recommendedName>
        <fullName evidence="4">Transmembrane protein</fullName>
    </recommendedName>
</protein>
<dbReference type="AlphaFoldDB" id="A0A8S1Y2N0"/>
<keyword evidence="1" id="KW-0812">Transmembrane</keyword>
<proteinExistence type="predicted"/>
<dbReference type="Proteomes" id="UP000683925">
    <property type="component" value="Unassembled WGS sequence"/>
</dbReference>
<name>A0A8S1Y2N0_PAROT</name>
<evidence type="ECO:0008006" key="4">
    <source>
        <dbReference type="Google" id="ProtNLM"/>
    </source>
</evidence>
<evidence type="ECO:0000313" key="2">
    <source>
        <dbReference type="EMBL" id="CAD8206582.1"/>
    </source>
</evidence>
<comment type="caution">
    <text evidence="2">The sequence shown here is derived from an EMBL/GenBank/DDBJ whole genome shotgun (WGS) entry which is preliminary data.</text>
</comment>
<gene>
    <name evidence="2" type="ORF">POCTA_138.1.T1380104</name>
</gene>